<sequence length="268" mass="30388">MAIKNGFTLGGNNVCCDATADNGTARTKSVRLVRSRSDNETLFDDDLLSSSALSLTLHARGPDRFFVDNIDISERFYNLQNNVFNFVVDNTLTLESDVPLILSLSSILLLQNNNRLHKNMIPFFGNKIYQKVRQSILESLNMTCTFPGENMLAVIQISQSVYSKTTSRISAAASLLGLAEMVDDRLDKKLIVSASQLVQWLLGETVHRKIFQRNSRFCPWNQRILTYLKPGSLHDIFYMQSNLYLTMMSETYGWICLLLNVLIPKTEK</sequence>
<keyword evidence="2" id="KW-1185">Reference proteome</keyword>
<dbReference type="AlphaFoldDB" id="A0A8H7QW32"/>
<dbReference type="Proteomes" id="UP000603453">
    <property type="component" value="Unassembled WGS sequence"/>
</dbReference>
<dbReference type="OrthoDB" id="2262563at2759"/>
<evidence type="ECO:0000313" key="1">
    <source>
        <dbReference type="EMBL" id="KAG2199811.1"/>
    </source>
</evidence>
<dbReference type="EMBL" id="JAEPRD010000091">
    <property type="protein sequence ID" value="KAG2199811.1"/>
    <property type="molecule type" value="Genomic_DNA"/>
</dbReference>
<name>A0A8H7QW32_9FUNG</name>
<gene>
    <name evidence="1" type="ORF">INT47_009424</name>
</gene>
<comment type="caution">
    <text evidence="1">The sequence shown here is derived from an EMBL/GenBank/DDBJ whole genome shotgun (WGS) entry which is preliminary data.</text>
</comment>
<organism evidence="1 2">
    <name type="scientific">Mucor saturninus</name>
    <dbReference type="NCBI Taxonomy" id="64648"/>
    <lineage>
        <taxon>Eukaryota</taxon>
        <taxon>Fungi</taxon>
        <taxon>Fungi incertae sedis</taxon>
        <taxon>Mucoromycota</taxon>
        <taxon>Mucoromycotina</taxon>
        <taxon>Mucoromycetes</taxon>
        <taxon>Mucorales</taxon>
        <taxon>Mucorineae</taxon>
        <taxon>Mucoraceae</taxon>
        <taxon>Mucor</taxon>
    </lineage>
</organism>
<reference evidence="1" key="1">
    <citation type="submission" date="2020-12" db="EMBL/GenBank/DDBJ databases">
        <title>Metabolic potential, ecology and presence of endohyphal bacteria is reflected in genomic diversity of Mucoromycotina.</title>
        <authorList>
            <person name="Muszewska A."/>
            <person name="Okrasinska A."/>
            <person name="Steczkiewicz K."/>
            <person name="Drgas O."/>
            <person name="Orlowska M."/>
            <person name="Perlinska-Lenart U."/>
            <person name="Aleksandrzak-Piekarczyk T."/>
            <person name="Szatraj K."/>
            <person name="Zielenkiewicz U."/>
            <person name="Pilsyk S."/>
            <person name="Malc E."/>
            <person name="Mieczkowski P."/>
            <person name="Kruszewska J.S."/>
            <person name="Biernat P."/>
            <person name="Pawlowska J."/>
        </authorList>
    </citation>
    <scope>NUCLEOTIDE SEQUENCE</scope>
    <source>
        <strain evidence="1">WA0000017839</strain>
    </source>
</reference>
<proteinExistence type="predicted"/>
<protein>
    <submittedName>
        <fullName evidence="1">Uncharacterized protein</fullName>
    </submittedName>
</protein>
<evidence type="ECO:0000313" key="2">
    <source>
        <dbReference type="Proteomes" id="UP000603453"/>
    </source>
</evidence>
<accession>A0A8H7QW32</accession>